<dbReference type="Gene3D" id="3.40.630.30">
    <property type="match status" value="1"/>
</dbReference>
<proteinExistence type="predicted"/>
<dbReference type="RefSeq" id="WP_258117054.1">
    <property type="nucleotide sequence ID" value="NZ_CP062229.1"/>
</dbReference>
<protein>
    <submittedName>
        <fullName evidence="2">N-acetyltransferase</fullName>
    </submittedName>
</protein>
<evidence type="ECO:0000313" key="2">
    <source>
        <dbReference type="EMBL" id="UVC13250.1"/>
    </source>
</evidence>
<dbReference type="Proteomes" id="UP001058098">
    <property type="component" value="Chromosome"/>
</dbReference>
<dbReference type="InterPro" id="IPR052729">
    <property type="entry name" value="Acyl/Acetyltrans_Enzymes"/>
</dbReference>
<keyword evidence="3" id="KW-1185">Reference proteome</keyword>
<evidence type="ECO:0000313" key="3">
    <source>
        <dbReference type="Proteomes" id="UP001058098"/>
    </source>
</evidence>
<dbReference type="InterPro" id="IPR001307">
    <property type="entry name" value="Thiosulphate_STrfase_CS"/>
</dbReference>
<dbReference type="EMBL" id="CP062229">
    <property type="protein sequence ID" value="UVC13250.1"/>
    <property type="molecule type" value="Genomic_DNA"/>
</dbReference>
<evidence type="ECO:0000259" key="1">
    <source>
        <dbReference type="PROSITE" id="PS51186"/>
    </source>
</evidence>
<dbReference type="PROSITE" id="PS51186">
    <property type="entry name" value="GNAT"/>
    <property type="match status" value="1"/>
</dbReference>
<name>A0ABY5QQ01_9HYPH</name>
<accession>A0ABY5QQ01</accession>
<dbReference type="PANTHER" id="PTHR47237">
    <property type="entry name" value="SLL0310 PROTEIN"/>
    <property type="match status" value="1"/>
</dbReference>
<dbReference type="InterPro" id="IPR000182">
    <property type="entry name" value="GNAT_dom"/>
</dbReference>
<sequence length="288" mass="30937">MTVEHDRDIVSAPTELMKFETRHVPGALKLSQEMGWPYRQEDWEFAVTVGNGLVLERAGEVIGSAMSWNYGQAYATAGMIIVTGSAQGGGNGSRLFDGLLQATDGRNVLLNSTEEGLALYKRRGFTAWGRVLQLQGPLTVAVTQSARNDVRQATVSDLAAIQAFDERAMGMPRPSMVAALADAGKVVVIERAGRIAGYAIARKFGRGYVVGPCAAESAQDARLLILAQLSKLHGQFVRIDVYAEHGLGDWLESLGLKQVGCATAMVKGRRPVSDVPAHMYALANQSFG</sequence>
<dbReference type="PANTHER" id="PTHR47237:SF2">
    <property type="entry name" value="BLL4206 PROTEIN"/>
    <property type="match status" value="1"/>
</dbReference>
<reference evidence="2" key="1">
    <citation type="submission" date="2020-09" db="EMBL/GenBank/DDBJ databases">
        <title>Rhizobia associated with sainfoin plants.</title>
        <authorList>
            <person name="Asharfi S."/>
            <person name="Kuzmanovic N."/>
            <person name="Bunk B."/>
            <person name="Sproeer C."/>
            <person name="Becker M."/>
            <person name="Thuenen T."/>
        </authorList>
    </citation>
    <scope>NUCLEOTIDE SEQUENCE</scope>
    <source>
        <strain evidence="2">OM4</strain>
    </source>
</reference>
<dbReference type="Gene3D" id="3.40.630.90">
    <property type="match status" value="1"/>
</dbReference>
<dbReference type="Pfam" id="PF13508">
    <property type="entry name" value="Acetyltransf_7"/>
    <property type="match status" value="1"/>
</dbReference>
<organism evidence="2 3">
    <name type="scientific">Mesorhizobium onobrychidis</name>
    <dbReference type="NCBI Taxonomy" id="2775404"/>
    <lineage>
        <taxon>Bacteria</taxon>
        <taxon>Pseudomonadati</taxon>
        <taxon>Pseudomonadota</taxon>
        <taxon>Alphaproteobacteria</taxon>
        <taxon>Hyphomicrobiales</taxon>
        <taxon>Phyllobacteriaceae</taxon>
        <taxon>Mesorhizobium</taxon>
    </lineage>
</organism>
<gene>
    <name evidence="2" type="ORF">IHQ72_21180</name>
</gene>
<dbReference type="PROSITE" id="PS00380">
    <property type="entry name" value="RHODANESE_1"/>
    <property type="match status" value="1"/>
</dbReference>
<feature type="domain" description="N-acetyltransferase" evidence="1">
    <location>
        <begin position="14"/>
        <end position="147"/>
    </location>
</feature>
<dbReference type="SUPFAM" id="SSF55729">
    <property type="entry name" value="Acyl-CoA N-acyltransferases (Nat)"/>
    <property type="match status" value="1"/>
</dbReference>
<dbReference type="InterPro" id="IPR041496">
    <property type="entry name" value="YitH/HolE_GNAT"/>
</dbReference>
<dbReference type="InterPro" id="IPR016181">
    <property type="entry name" value="Acyl_CoA_acyltransferase"/>
</dbReference>
<dbReference type="Pfam" id="PF18014">
    <property type="entry name" value="Acetyltransf_18"/>
    <property type="match status" value="1"/>
</dbReference>